<evidence type="ECO:0000256" key="4">
    <source>
        <dbReference type="ARBA" id="ARBA00023163"/>
    </source>
</evidence>
<dbReference type="AlphaFoldDB" id="A0A367IW07"/>
<dbReference type="GO" id="GO:0005654">
    <property type="term" value="C:nucleoplasm"/>
    <property type="evidence" value="ECO:0007669"/>
    <property type="project" value="UniProtKB-ARBA"/>
</dbReference>
<accession>A0A367IW07</accession>
<keyword evidence="4" id="KW-0804">Transcription</keyword>
<name>A0A367IW07_RHIST</name>
<keyword evidence="8" id="KW-1185">Reference proteome</keyword>
<proteinExistence type="predicted"/>
<evidence type="ECO:0000256" key="2">
    <source>
        <dbReference type="ARBA" id="ARBA00022491"/>
    </source>
</evidence>
<feature type="region of interest" description="Disordered" evidence="6">
    <location>
        <begin position="1"/>
        <end position="104"/>
    </location>
</feature>
<dbReference type="Proteomes" id="UP000253551">
    <property type="component" value="Unassembled WGS sequence"/>
</dbReference>
<protein>
    <submittedName>
        <fullName evidence="7">Uncharacterized protein</fullName>
    </submittedName>
</protein>
<evidence type="ECO:0000256" key="5">
    <source>
        <dbReference type="ARBA" id="ARBA00023242"/>
    </source>
</evidence>
<comment type="subcellular location">
    <subcellularLocation>
        <location evidence="1">Nucleus</location>
    </subcellularLocation>
</comment>
<feature type="region of interest" description="Disordered" evidence="6">
    <location>
        <begin position="197"/>
        <end position="229"/>
    </location>
</feature>
<comment type="caution">
    <text evidence="7">The sequence shown here is derived from an EMBL/GenBank/DDBJ whole genome shotgun (WGS) entry which is preliminary data.</text>
</comment>
<keyword evidence="2" id="KW-0678">Repressor</keyword>
<dbReference type="Pfam" id="PF08598">
    <property type="entry name" value="Sds3"/>
    <property type="match status" value="1"/>
</dbReference>
<dbReference type="SMART" id="SM01401">
    <property type="entry name" value="Sds3"/>
    <property type="match status" value="1"/>
</dbReference>
<feature type="non-terminal residue" evidence="7">
    <location>
        <position position="320"/>
    </location>
</feature>
<evidence type="ECO:0000256" key="6">
    <source>
        <dbReference type="SAM" id="MobiDB-lite"/>
    </source>
</evidence>
<dbReference type="Gene3D" id="1.20.5.1500">
    <property type="match status" value="1"/>
</dbReference>
<evidence type="ECO:0000256" key="3">
    <source>
        <dbReference type="ARBA" id="ARBA00023015"/>
    </source>
</evidence>
<dbReference type="STRING" id="4846.A0A367IW07"/>
<keyword evidence="5" id="KW-0539">Nucleus</keyword>
<dbReference type="GO" id="GO:0010468">
    <property type="term" value="P:regulation of gene expression"/>
    <property type="evidence" value="ECO:0007669"/>
    <property type="project" value="UniProtKB-ARBA"/>
</dbReference>
<evidence type="ECO:0000256" key="1">
    <source>
        <dbReference type="ARBA" id="ARBA00004123"/>
    </source>
</evidence>
<organism evidence="7 8">
    <name type="scientific">Rhizopus stolonifer</name>
    <name type="common">Rhizopus nigricans</name>
    <dbReference type="NCBI Taxonomy" id="4846"/>
    <lineage>
        <taxon>Eukaryota</taxon>
        <taxon>Fungi</taxon>
        <taxon>Fungi incertae sedis</taxon>
        <taxon>Mucoromycota</taxon>
        <taxon>Mucoromycotina</taxon>
        <taxon>Mucoromycetes</taxon>
        <taxon>Mucorales</taxon>
        <taxon>Mucorineae</taxon>
        <taxon>Rhizopodaceae</taxon>
        <taxon>Rhizopus</taxon>
    </lineage>
</organism>
<gene>
    <name evidence="7" type="ORF">CU098_000496</name>
</gene>
<reference evidence="7 8" key="1">
    <citation type="journal article" date="2018" name="G3 (Bethesda)">
        <title>Phylogenetic and Phylogenomic Definition of Rhizopus Species.</title>
        <authorList>
            <person name="Gryganskyi A.P."/>
            <person name="Golan J."/>
            <person name="Dolatabadi S."/>
            <person name="Mondo S."/>
            <person name="Robb S."/>
            <person name="Idnurm A."/>
            <person name="Muszewska A."/>
            <person name="Steczkiewicz K."/>
            <person name="Masonjones S."/>
            <person name="Liao H.L."/>
            <person name="Gajdeczka M.T."/>
            <person name="Anike F."/>
            <person name="Vuek A."/>
            <person name="Anishchenko I.M."/>
            <person name="Voigt K."/>
            <person name="de Hoog G.S."/>
            <person name="Smith M.E."/>
            <person name="Heitman J."/>
            <person name="Vilgalys R."/>
            <person name="Stajich J.E."/>
        </authorList>
    </citation>
    <scope>NUCLEOTIDE SEQUENCE [LARGE SCALE GENOMIC DNA]</scope>
    <source>
        <strain evidence="7 8">LSU 92-RS-03</strain>
    </source>
</reference>
<evidence type="ECO:0000313" key="8">
    <source>
        <dbReference type="Proteomes" id="UP000253551"/>
    </source>
</evidence>
<dbReference type="InterPro" id="IPR013907">
    <property type="entry name" value="Sds3"/>
</dbReference>
<sequence length="320" mass="36204">MEETNTRQSSKLSLGSSPSILSVDEDQLDLDASLSALEDDDDSLLSPLSILQTGSPGSLSNEEALDDPSERDDSASSLSSAPDDFPLSRSASPEVMDENDEDYQQRHKEALDALTQIELEFARLRDKMYQEKMTELNDEANMIANGTHPELVTLMTEIEDKKGKRISSAEAWRRHQYDNFKRQYEGFEYQANIHFMEPSPDSSRQVSTAEPLDSIENKPVMEPPRTSSAKTLLSKSSAFIKSKLFFKRPTKVMMKTTICLQPQQNTLSTPSIPQPTIVYPPKPLVYSPVEPIEQEPTRLFHRFSMPLLKSNTSHHHRRRS</sequence>
<keyword evidence="3" id="KW-0805">Transcription regulation</keyword>
<dbReference type="PANTHER" id="PTHR21964">
    <property type="entry name" value="BREAST CANCER METASTASIS-SUPPRESSOR 1"/>
    <property type="match status" value="1"/>
</dbReference>
<dbReference type="OrthoDB" id="20886at2759"/>
<feature type="compositionally biased region" description="Low complexity" evidence="6">
    <location>
        <begin position="9"/>
        <end position="22"/>
    </location>
</feature>
<evidence type="ECO:0000313" key="7">
    <source>
        <dbReference type="EMBL" id="RCH81880.1"/>
    </source>
</evidence>
<feature type="compositionally biased region" description="Low complexity" evidence="6">
    <location>
        <begin position="75"/>
        <end position="88"/>
    </location>
</feature>
<dbReference type="EMBL" id="PJQM01005325">
    <property type="protein sequence ID" value="RCH81880.1"/>
    <property type="molecule type" value="Genomic_DNA"/>
</dbReference>